<comment type="caution">
    <text evidence="2">The sequence shown here is derived from an EMBL/GenBank/DDBJ whole genome shotgun (WGS) entry which is preliminary data.</text>
</comment>
<feature type="compositionally biased region" description="Low complexity" evidence="1">
    <location>
        <begin position="282"/>
        <end position="295"/>
    </location>
</feature>
<feature type="compositionally biased region" description="Basic and acidic residues" evidence="1">
    <location>
        <begin position="131"/>
        <end position="159"/>
    </location>
</feature>
<feature type="region of interest" description="Disordered" evidence="1">
    <location>
        <begin position="96"/>
        <end position="338"/>
    </location>
</feature>
<feature type="region of interest" description="Disordered" evidence="1">
    <location>
        <begin position="355"/>
        <end position="520"/>
    </location>
</feature>
<feature type="compositionally biased region" description="Low complexity" evidence="1">
    <location>
        <begin position="723"/>
        <end position="733"/>
    </location>
</feature>
<reference evidence="2" key="1">
    <citation type="submission" date="2023-06" db="EMBL/GenBank/DDBJ databases">
        <title>Genome-scale phylogeny and comparative genomics of the fungal order Sordariales.</title>
        <authorList>
            <consortium name="Lawrence Berkeley National Laboratory"/>
            <person name="Hensen N."/>
            <person name="Bonometti L."/>
            <person name="Westerberg I."/>
            <person name="Brannstrom I.O."/>
            <person name="Guillou S."/>
            <person name="Cros-Aarteil S."/>
            <person name="Calhoun S."/>
            <person name="Haridas S."/>
            <person name="Kuo A."/>
            <person name="Mondo S."/>
            <person name="Pangilinan J."/>
            <person name="Riley R."/>
            <person name="LaButti K."/>
            <person name="Andreopoulos B."/>
            <person name="Lipzen A."/>
            <person name="Chen C."/>
            <person name="Yanf M."/>
            <person name="Daum C."/>
            <person name="Ng V."/>
            <person name="Clum A."/>
            <person name="Steindorff A."/>
            <person name="Ohm R."/>
            <person name="Martin F."/>
            <person name="Silar P."/>
            <person name="Natvig D."/>
            <person name="Lalanne C."/>
            <person name="Gautier V."/>
            <person name="Ament-velasquez S.L."/>
            <person name="Kruys A."/>
            <person name="Hutchinson M.I."/>
            <person name="Powell A.J."/>
            <person name="Barry K."/>
            <person name="Miller A.N."/>
            <person name="Grigoriev I.V."/>
            <person name="Debuchy R."/>
            <person name="Gladieux P."/>
            <person name="Thoren M.H."/>
            <person name="Johannesson H."/>
        </authorList>
    </citation>
    <scope>NUCLEOTIDE SEQUENCE</scope>
    <source>
        <strain evidence="2">SMH2392-1A</strain>
    </source>
</reference>
<evidence type="ECO:0000313" key="3">
    <source>
        <dbReference type="Proteomes" id="UP001172101"/>
    </source>
</evidence>
<organism evidence="2 3">
    <name type="scientific">Lasiosphaeria miniovina</name>
    <dbReference type="NCBI Taxonomy" id="1954250"/>
    <lineage>
        <taxon>Eukaryota</taxon>
        <taxon>Fungi</taxon>
        <taxon>Dikarya</taxon>
        <taxon>Ascomycota</taxon>
        <taxon>Pezizomycotina</taxon>
        <taxon>Sordariomycetes</taxon>
        <taxon>Sordariomycetidae</taxon>
        <taxon>Sordariales</taxon>
        <taxon>Lasiosphaeriaceae</taxon>
        <taxon>Lasiosphaeria</taxon>
    </lineage>
</organism>
<accession>A0AA39ZZM0</accession>
<feature type="compositionally biased region" description="Polar residues" evidence="1">
    <location>
        <begin position="252"/>
        <end position="273"/>
    </location>
</feature>
<feature type="compositionally biased region" description="Basic and acidic residues" evidence="1">
    <location>
        <begin position="416"/>
        <end position="427"/>
    </location>
</feature>
<evidence type="ECO:0000256" key="1">
    <source>
        <dbReference type="SAM" id="MobiDB-lite"/>
    </source>
</evidence>
<feature type="compositionally biased region" description="Basic and acidic residues" evidence="1">
    <location>
        <begin position="96"/>
        <end position="116"/>
    </location>
</feature>
<name>A0AA39ZZM0_9PEZI</name>
<proteinExistence type="predicted"/>
<dbReference type="EMBL" id="JAUIRO010000007">
    <property type="protein sequence ID" value="KAK0706576.1"/>
    <property type="molecule type" value="Genomic_DNA"/>
</dbReference>
<dbReference type="RefSeq" id="XP_060291670.1">
    <property type="nucleotide sequence ID" value="XM_060440469.1"/>
</dbReference>
<keyword evidence="3" id="KW-1185">Reference proteome</keyword>
<dbReference type="AlphaFoldDB" id="A0AA39ZZM0"/>
<feature type="compositionally biased region" description="Basic and acidic residues" evidence="1">
    <location>
        <begin position="201"/>
        <end position="227"/>
    </location>
</feature>
<dbReference type="GeneID" id="85323739"/>
<feature type="compositionally biased region" description="Polar residues" evidence="1">
    <location>
        <begin position="481"/>
        <end position="498"/>
    </location>
</feature>
<feature type="region of interest" description="Disordered" evidence="1">
    <location>
        <begin position="720"/>
        <end position="740"/>
    </location>
</feature>
<sequence>MDGAAKNADKVAQRMLPNRPHHLLLSLDQRYPTPEGFWFTGPSGPLQYMTYLSDASRGVLITRPSYEVCQESDNPLMPVKVLARGEIKKKLSIKDYQNRKKSLSPKDNELPAKVESRPNGALPQKAATENTKAEEVKPKEKLEARQDPRLEKPRSEQNGERTAQPKPQQPEASSRKRGAETDGSLPPQKRPKSEVTPPKQELPRRPIKAETPPRRDRVAERARKDASSESLHPTANGLAPSTADRERGDTASPKSTIQVNGTRTHSDSGTSTPRKGESLSKSYLPVLLSPLHPSLFGADQEEQERSRKKPAQKGPAKSHKPDSQPAAKKPRVPFKIPELLSPTLPPIVEAELARLGTPSLASSQGSEPTTTARKTKPKDEAAEVVEPSKPSRVVTLRFKKANAKRLKDLLSLPSKAVKDALKKERSMSVEGTPPPARKRPRRADDAPPEAAASKRSKLATDVLATKPAPSTPLKQGATAMSRVTSNQSLSNTPGNWTGLTPAASERPPTSSDNAEPLKGRPTVESLRERNEAYRQLGSRLKHTRDDIYRERGNKTTASDERRVNALHFEMVLAYMVSFHSLNQARMRDRKVCDVSIWESLLPHLHELEKRVRNIPALRVLACQMHAVCLEQITLAFGSFDAAAAASGWARWVRYEKTRLPTWSEAAALGDAVDDRRMKTTPPVGPWTPVEDVVAAVLDILRRWADRESVDWKPVILRDRDRSGAGAAGAKTAAPPNGTKT</sequence>
<evidence type="ECO:0000313" key="2">
    <source>
        <dbReference type="EMBL" id="KAK0706576.1"/>
    </source>
</evidence>
<dbReference type="Proteomes" id="UP001172101">
    <property type="component" value="Unassembled WGS sequence"/>
</dbReference>
<gene>
    <name evidence="2" type="ORF">B0T26DRAFT_680242</name>
</gene>
<feature type="compositionally biased region" description="Polar residues" evidence="1">
    <location>
        <begin position="359"/>
        <end position="372"/>
    </location>
</feature>
<protein>
    <submittedName>
        <fullName evidence="2">Uncharacterized protein</fullName>
    </submittedName>
</protein>